<gene>
    <name evidence="1" type="ORF">E2C01_088873</name>
</gene>
<reference evidence="1 2" key="1">
    <citation type="submission" date="2019-05" db="EMBL/GenBank/DDBJ databases">
        <title>Another draft genome of Portunus trituberculatus and its Hox gene families provides insights of decapod evolution.</title>
        <authorList>
            <person name="Jeong J.-H."/>
            <person name="Song I."/>
            <person name="Kim S."/>
            <person name="Choi T."/>
            <person name="Kim D."/>
            <person name="Ryu S."/>
            <person name="Kim W."/>
        </authorList>
    </citation>
    <scope>NUCLEOTIDE SEQUENCE [LARGE SCALE GENOMIC DNA]</scope>
    <source>
        <tissue evidence="1">Muscle</tissue>
    </source>
</reference>
<dbReference type="EMBL" id="VSRR010095905">
    <property type="protein sequence ID" value="MPC93733.1"/>
    <property type="molecule type" value="Genomic_DNA"/>
</dbReference>
<comment type="caution">
    <text evidence="1">The sequence shown here is derived from an EMBL/GenBank/DDBJ whole genome shotgun (WGS) entry which is preliminary data.</text>
</comment>
<dbReference type="Proteomes" id="UP000324222">
    <property type="component" value="Unassembled WGS sequence"/>
</dbReference>
<organism evidence="1 2">
    <name type="scientific">Portunus trituberculatus</name>
    <name type="common">Swimming crab</name>
    <name type="synonym">Neptunus trituberculatus</name>
    <dbReference type="NCBI Taxonomy" id="210409"/>
    <lineage>
        <taxon>Eukaryota</taxon>
        <taxon>Metazoa</taxon>
        <taxon>Ecdysozoa</taxon>
        <taxon>Arthropoda</taxon>
        <taxon>Crustacea</taxon>
        <taxon>Multicrustacea</taxon>
        <taxon>Malacostraca</taxon>
        <taxon>Eumalacostraca</taxon>
        <taxon>Eucarida</taxon>
        <taxon>Decapoda</taxon>
        <taxon>Pleocyemata</taxon>
        <taxon>Brachyura</taxon>
        <taxon>Eubrachyura</taxon>
        <taxon>Portunoidea</taxon>
        <taxon>Portunidae</taxon>
        <taxon>Portuninae</taxon>
        <taxon>Portunus</taxon>
    </lineage>
</organism>
<dbReference type="PROSITE" id="PS51257">
    <property type="entry name" value="PROKAR_LIPOPROTEIN"/>
    <property type="match status" value="1"/>
</dbReference>
<keyword evidence="2" id="KW-1185">Reference proteome</keyword>
<accession>A0A5B7JH87</accession>
<evidence type="ECO:0000313" key="1">
    <source>
        <dbReference type="EMBL" id="MPC93733.1"/>
    </source>
</evidence>
<dbReference type="AlphaFoldDB" id="A0A5B7JH87"/>
<name>A0A5B7JH87_PORTR</name>
<protein>
    <submittedName>
        <fullName evidence="1">Uncharacterized protein</fullName>
    </submittedName>
</protein>
<proteinExistence type="predicted"/>
<evidence type="ECO:0000313" key="2">
    <source>
        <dbReference type="Proteomes" id="UP000324222"/>
    </source>
</evidence>
<sequence>MSRRALSLFQLSRDFHRRSCRISSLGSPYGTAGCAWCRPALAQTRTDPAHSAPVTATQQKPIMTLRIDPFSLISHALFVLCLSVSYPTLCHHKHAPPTSPVLTTSSLTTTPLPALLPYSSVPVEGGTMTG</sequence>